<dbReference type="EMBL" id="JAVUPU010000009">
    <property type="protein sequence ID" value="MDT9600550.1"/>
    <property type="molecule type" value="Genomic_DNA"/>
</dbReference>
<dbReference type="Gene3D" id="3.40.50.720">
    <property type="entry name" value="NAD(P)-binding Rossmann-like Domain"/>
    <property type="match status" value="1"/>
</dbReference>
<dbReference type="RefSeq" id="WP_315727842.1">
    <property type="nucleotide sequence ID" value="NZ_JAVUPU010000009.1"/>
</dbReference>
<comment type="caution">
    <text evidence="3">The sequence shown here is derived from an EMBL/GenBank/DDBJ whole genome shotgun (WGS) entry which is preliminary data.</text>
</comment>
<dbReference type="SUPFAM" id="SSF51735">
    <property type="entry name" value="NAD(P)-binding Rossmann-fold domains"/>
    <property type="match status" value="1"/>
</dbReference>
<keyword evidence="4" id="KW-1185">Reference proteome</keyword>
<dbReference type="InterPro" id="IPR002347">
    <property type="entry name" value="SDR_fam"/>
</dbReference>
<keyword evidence="2" id="KW-0560">Oxidoreductase</keyword>
<gene>
    <name evidence="3" type="ORF">RQX22_16440</name>
</gene>
<proteinExistence type="inferred from homology"/>
<evidence type="ECO:0000313" key="3">
    <source>
        <dbReference type="EMBL" id="MDT9600550.1"/>
    </source>
</evidence>
<dbReference type="PRINTS" id="PR00081">
    <property type="entry name" value="GDHRDH"/>
</dbReference>
<evidence type="ECO:0000313" key="4">
    <source>
        <dbReference type="Proteomes" id="UP001259572"/>
    </source>
</evidence>
<comment type="similarity">
    <text evidence="1">Belongs to the short-chain dehydrogenases/reductases (SDR) family.</text>
</comment>
<evidence type="ECO:0000256" key="2">
    <source>
        <dbReference type="ARBA" id="ARBA00023002"/>
    </source>
</evidence>
<evidence type="ECO:0000256" key="1">
    <source>
        <dbReference type="ARBA" id="ARBA00006484"/>
    </source>
</evidence>
<protein>
    <submittedName>
        <fullName evidence="3">SDR family NAD(P)-dependent oxidoreductase</fullName>
    </submittedName>
</protein>
<dbReference type="PANTHER" id="PTHR44196:SF1">
    <property type="entry name" value="DEHYDROGENASE_REDUCTASE SDR FAMILY MEMBER 7B"/>
    <property type="match status" value="1"/>
</dbReference>
<dbReference type="InterPro" id="IPR036291">
    <property type="entry name" value="NAD(P)-bd_dom_sf"/>
</dbReference>
<accession>A0ABU3QC82</accession>
<dbReference type="Pfam" id="PF00106">
    <property type="entry name" value="adh_short"/>
    <property type="match status" value="1"/>
</dbReference>
<name>A0ABU3QC82_9SPHN</name>
<dbReference type="PANTHER" id="PTHR44196">
    <property type="entry name" value="DEHYDROGENASE/REDUCTASE SDR FAMILY MEMBER 7B"/>
    <property type="match status" value="1"/>
</dbReference>
<sequence>MITLRDKHVVITGARGILGSAVAQCASELGARLSLVDLRATGEKEIGVDLADAAATLAALGRLEEVDILFHLAGGFAMGPAVHDPDPKMWENMFQINVTTLQNTVRSLVPGMIARRRGRIVTVGALSARQGAARMSAYIAAKSVVMRLTESLSAELKEHGINVNGVLPSIIDTPTNRHDMPDADPSRWWHPLTWQN</sequence>
<dbReference type="Proteomes" id="UP001259572">
    <property type="component" value="Unassembled WGS sequence"/>
</dbReference>
<organism evidence="3 4">
    <name type="scientific">Sphingosinicella rhizophila</name>
    <dbReference type="NCBI Taxonomy" id="3050082"/>
    <lineage>
        <taxon>Bacteria</taxon>
        <taxon>Pseudomonadati</taxon>
        <taxon>Pseudomonadota</taxon>
        <taxon>Alphaproteobacteria</taxon>
        <taxon>Sphingomonadales</taxon>
        <taxon>Sphingosinicellaceae</taxon>
        <taxon>Sphingosinicella</taxon>
    </lineage>
</organism>
<reference evidence="3 4" key="1">
    <citation type="submission" date="2023-05" db="EMBL/GenBank/DDBJ databases">
        <authorList>
            <person name="Guo Y."/>
        </authorList>
    </citation>
    <scope>NUCLEOTIDE SEQUENCE [LARGE SCALE GENOMIC DNA]</scope>
    <source>
        <strain evidence="3 4">GR2756</strain>
    </source>
</reference>